<protein>
    <recommendedName>
        <fullName evidence="9">Serine/threonine-protein kinase BSK1-like TPR repeats domain-containing protein</fullName>
    </recommendedName>
</protein>
<evidence type="ECO:0000259" key="9">
    <source>
        <dbReference type="Pfam" id="PF25575"/>
    </source>
</evidence>
<dbReference type="AlphaFoldDB" id="A0A0A9DNU5"/>
<evidence type="ECO:0000256" key="2">
    <source>
        <dbReference type="ARBA" id="ARBA00022475"/>
    </source>
</evidence>
<comment type="subcellular location">
    <subcellularLocation>
        <location evidence="1">Cell membrane</location>
    </subcellularLocation>
</comment>
<evidence type="ECO:0000256" key="1">
    <source>
        <dbReference type="ARBA" id="ARBA00004236"/>
    </source>
</evidence>
<organism evidence="10">
    <name type="scientific">Arundo donax</name>
    <name type="common">Giant reed</name>
    <name type="synonym">Donax arundinaceus</name>
    <dbReference type="NCBI Taxonomy" id="35708"/>
    <lineage>
        <taxon>Eukaryota</taxon>
        <taxon>Viridiplantae</taxon>
        <taxon>Streptophyta</taxon>
        <taxon>Embryophyta</taxon>
        <taxon>Tracheophyta</taxon>
        <taxon>Spermatophyta</taxon>
        <taxon>Magnoliopsida</taxon>
        <taxon>Liliopsida</taxon>
        <taxon>Poales</taxon>
        <taxon>Poaceae</taxon>
        <taxon>PACMAD clade</taxon>
        <taxon>Arundinoideae</taxon>
        <taxon>Arundineae</taxon>
        <taxon>Arundo</taxon>
    </lineage>
</organism>
<evidence type="ECO:0000256" key="3">
    <source>
        <dbReference type="ARBA" id="ARBA00022527"/>
    </source>
</evidence>
<dbReference type="GO" id="GO:0004674">
    <property type="term" value="F:protein serine/threonine kinase activity"/>
    <property type="evidence" value="ECO:0007669"/>
    <property type="project" value="UniProtKB-KW"/>
</dbReference>
<keyword evidence="5" id="KW-0547">Nucleotide-binding</keyword>
<dbReference type="EMBL" id="GBRH01209532">
    <property type="protein sequence ID" value="JAD88363.1"/>
    <property type="molecule type" value="Transcribed_RNA"/>
</dbReference>
<evidence type="ECO:0000256" key="7">
    <source>
        <dbReference type="ARBA" id="ARBA00022840"/>
    </source>
</evidence>
<sequence length="172" mass="19192">MFATFPVSAISQEGHFLELFRSVSLIAKLGKVYLTVISVLHMHWECWNLQISLQSWTGQLSESFVVKRHADNAFESKDFATALECYSRFIDSGALASATILARRCFSYMVAGKLQEALADTKKAEDIAPRWPIGYYLQAMALVGLGREAESHEALKKGTALEAERNSRARTV</sequence>
<dbReference type="SUPFAM" id="SSF48452">
    <property type="entry name" value="TPR-like"/>
    <property type="match status" value="1"/>
</dbReference>
<dbReference type="Gene3D" id="1.25.40.10">
    <property type="entry name" value="Tetratricopeptide repeat domain"/>
    <property type="match status" value="1"/>
</dbReference>
<evidence type="ECO:0000256" key="8">
    <source>
        <dbReference type="ARBA" id="ARBA00023136"/>
    </source>
</evidence>
<dbReference type="GO" id="GO:0009742">
    <property type="term" value="P:brassinosteroid mediated signaling pathway"/>
    <property type="evidence" value="ECO:0007669"/>
    <property type="project" value="InterPro"/>
</dbReference>
<dbReference type="InterPro" id="IPR045845">
    <property type="entry name" value="BSK"/>
</dbReference>
<dbReference type="PANTHER" id="PTHR45863">
    <property type="entry name" value="SERINE/THREONINE-PROTEIN KINASE BSK5"/>
    <property type="match status" value="1"/>
</dbReference>
<keyword evidence="7" id="KW-0067">ATP-binding</keyword>
<keyword evidence="3" id="KW-0723">Serine/threonine-protein kinase</keyword>
<name>A0A0A9DNU5_ARUDO</name>
<dbReference type="Pfam" id="PF25575">
    <property type="entry name" value="TPR_BSK1_C"/>
    <property type="match status" value="1"/>
</dbReference>
<keyword evidence="2" id="KW-1003">Cell membrane</keyword>
<evidence type="ECO:0000256" key="5">
    <source>
        <dbReference type="ARBA" id="ARBA00022741"/>
    </source>
</evidence>
<keyword evidence="6" id="KW-0418">Kinase</keyword>
<dbReference type="InterPro" id="IPR058209">
    <property type="entry name" value="TPR_BSK1_C"/>
</dbReference>
<evidence type="ECO:0000256" key="4">
    <source>
        <dbReference type="ARBA" id="ARBA00022679"/>
    </source>
</evidence>
<dbReference type="GO" id="GO:0005524">
    <property type="term" value="F:ATP binding"/>
    <property type="evidence" value="ECO:0007669"/>
    <property type="project" value="UniProtKB-KW"/>
</dbReference>
<reference evidence="10" key="2">
    <citation type="journal article" date="2015" name="Data Brief">
        <title>Shoot transcriptome of the giant reed, Arundo donax.</title>
        <authorList>
            <person name="Barrero R.A."/>
            <person name="Guerrero F.D."/>
            <person name="Moolhuijzen P."/>
            <person name="Goolsby J.A."/>
            <person name="Tidwell J."/>
            <person name="Bellgard S.E."/>
            <person name="Bellgard M.I."/>
        </authorList>
    </citation>
    <scope>NUCLEOTIDE SEQUENCE</scope>
    <source>
        <tissue evidence="10">Shoot tissue taken approximately 20 cm above the soil surface</tissue>
    </source>
</reference>
<proteinExistence type="predicted"/>
<evidence type="ECO:0000256" key="6">
    <source>
        <dbReference type="ARBA" id="ARBA00022777"/>
    </source>
</evidence>
<dbReference type="PANTHER" id="PTHR45863:SF7">
    <property type="entry name" value="SERINE_THREONINE-PROTEIN KINASE BSK5"/>
    <property type="match status" value="1"/>
</dbReference>
<dbReference type="InterPro" id="IPR011990">
    <property type="entry name" value="TPR-like_helical_dom_sf"/>
</dbReference>
<reference evidence="10" key="1">
    <citation type="submission" date="2014-09" db="EMBL/GenBank/DDBJ databases">
        <authorList>
            <person name="Magalhaes I.L.F."/>
            <person name="Oliveira U."/>
            <person name="Santos F.R."/>
            <person name="Vidigal T.H.D.A."/>
            <person name="Brescovit A.D."/>
            <person name="Santos A.J."/>
        </authorList>
    </citation>
    <scope>NUCLEOTIDE SEQUENCE</scope>
    <source>
        <tissue evidence="10">Shoot tissue taken approximately 20 cm above the soil surface</tissue>
    </source>
</reference>
<keyword evidence="8" id="KW-0472">Membrane</keyword>
<dbReference type="GO" id="GO:0005886">
    <property type="term" value="C:plasma membrane"/>
    <property type="evidence" value="ECO:0007669"/>
    <property type="project" value="UniProtKB-SubCell"/>
</dbReference>
<accession>A0A0A9DNU5</accession>
<keyword evidence="4" id="KW-0808">Transferase</keyword>
<evidence type="ECO:0000313" key="10">
    <source>
        <dbReference type="EMBL" id="JAD88363.1"/>
    </source>
</evidence>
<feature type="domain" description="Serine/threonine-protein kinase BSK1-like TPR repeats" evidence="9">
    <location>
        <begin position="48"/>
        <end position="139"/>
    </location>
</feature>